<dbReference type="AlphaFoldDB" id="A0AAJ0BDE1"/>
<evidence type="ECO:0000313" key="2">
    <source>
        <dbReference type="Proteomes" id="UP001239445"/>
    </source>
</evidence>
<accession>A0AAJ0BDE1</accession>
<reference evidence="1" key="1">
    <citation type="submission" date="2023-06" db="EMBL/GenBank/DDBJ databases">
        <title>Genome-scale phylogeny and comparative genomics of the fungal order Sordariales.</title>
        <authorList>
            <consortium name="Lawrence Berkeley National Laboratory"/>
            <person name="Hensen N."/>
            <person name="Bonometti L."/>
            <person name="Westerberg I."/>
            <person name="Brannstrom I.O."/>
            <person name="Guillou S."/>
            <person name="Cros-Aarteil S."/>
            <person name="Calhoun S."/>
            <person name="Haridas S."/>
            <person name="Kuo A."/>
            <person name="Mondo S."/>
            <person name="Pangilinan J."/>
            <person name="Riley R."/>
            <person name="Labutti K."/>
            <person name="Andreopoulos B."/>
            <person name="Lipzen A."/>
            <person name="Chen C."/>
            <person name="Yanf M."/>
            <person name="Daum C."/>
            <person name="Ng V."/>
            <person name="Clum A."/>
            <person name="Steindorff A."/>
            <person name="Ohm R."/>
            <person name="Martin F."/>
            <person name="Silar P."/>
            <person name="Natvig D."/>
            <person name="Lalanne C."/>
            <person name="Gautier V."/>
            <person name="Ament-Velasquez S.L."/>
            <person name="Kruys A."/>
            <person name="Hutchinson M.I."/>
            <person name="Powell A.J."/>
            <person name="Barry K."/>
            <person name="Miller A.N."/>
            <person name="Grigoriev I.V."/>
            <person name="Debuchy R."/>
            <person name="Gladieux P."/>
            <person name="Thoren M.H."/>
            <person name="Johannesson H."/>
        </authorList>
    </citation>
    <scope>NUCLEOTIDE SEQUENCE</scope>
    <source>
        <strain evidence="1">PSN4</strain>
    </source>
</reference>
<sequence length="251" mass="27804">MLGRWRVRPVRSRSFPSPRGRAHICKLQRYSISLLLTAPISHATFLSLFFPLSICPWPGPQRDEITDGPTKKGRCEQTGWGVIHQRRVPVIGSDLGFRQAQGRMTGRFSTWRRVPPFAVAVLSTLHPPHFTTPPSRYPYRTCYRSVARVASHPRATPMNGMGGHGGGGWNGFERGIPFGLGWIAQPHQSAGPVASAELRIRGAGIRQILSSFWSIMCARKPMSARAKNVPLILHGRRCSFVAALLMAPQPV</sequence>
<gene>
    <name evidence="1" type="ORF">QBC47DRAFT_207103</name>
</gene>
<dbReference type="EMBL" id="MU839834">
    <property type="protein sequence ID" value="KAK1755013.1"/>
    <property type="molecule type" value="Genomic_DNA"/>
</dbReference>
<dbReference type="Proteomes" id="UP001239445">
    <property type="component" value="Unassembled WGS sequence"/>
</dbReference>
<protein>
    <submittedName>
        <fullName evidence="1">Uncharacterized protein</fullName>
    </submittedName>
</protein>
<evidence type="ECO:0000313" key="1">
    <source>
        <dbReference type="EMBL" id="KAK1755013.1"/>
    </source>
</evidence>
<keyword evidence="2" id="KW-1185">Reference proteome</keyword>
<organism evidence="1 2">
    <name type="scientific">Echria macrotheca</name>
    <dbReference type="NCBI Taxonomy" id="438768"/>
    <lineage>
        <taxon>Eukaryota</taxon>
        <taxon>Fungi</taxon>
        <taxon>Dikarya</taxon>
        <taxon>Ascomycota</taxon>
        <taxon>Pezizomycotina</taxon>
        <taxon>Sordariomycetes</taxon>
        <taxon>Sordariomycetidae</taxon>
        <taxon>Sordariales</taxon>
        <taxon>Schizotheciaceae</taxon>
        <taxon>Echria</taxon>
    </lineage>
</organism>
<proteinExistence type="predicted"/>
<name>A0AAJ0BDE1_9PEZI</name>
<comment type="caution">
    <text evidence="1">The sequence shown here is derived from an EMBL/GenBank/DDBJ whole genome shotgun (WGS) entry which is preliminary data.</text>
</comment>